<dbReference type="PIRSF" id="PIRSF006483">
    <property type="entry name" value="Membrane_protein_YitT"/>
    <property type="match status" value="1"/>
</dbReference>
<feature type="transmembrane region" description="Helical" evidence="6">
    <location>
        <begin position="84"/>
        <end position="104"/>
    </location>
</feature>
<evidence type="ECO:0000256" key="1">
    <source>
        <dbReference type="ARBA" id="ARBA00004651"/>
    </source>
</evidence>
<feature type="transmembrane region" description="Helical" evidence="6">
    <location>
        <begin position="12"/>
        <end position="34"/>
    </location>
</feature>
<dbReference type="GO" id="GO:0005886">
    <property type="term" value="C:plasma membrane"/>
    <property type="evidence" value="ECO:0007669"/>
    <property type="project" value="UniProtKB-SubCell"/>
</dbReference>
<name>A0A3E3K1I9_9FIRM</name>
<proteinExistence type="predicted"/>
<feature type="transmembrane region" description="Helical" evidence="6">
    <location>
        <begin position="149"/>
        <end position="171"/>
    </location>
</feature>
<evidence type="ECO:0000256" key="4">
    <source>
        <dbReference type="ARBA" id="ARBA00022989"/>
    </source>
</evidence>
<dbReference type="GeneID" id="97193242"/>
<dbReference type="AlphaFoldDB" id="A0A3E3K1I9"/>
<dbReference type="CDD" id="cd16380">
    <property type="entry name" value="YitT_C"/>
    <property type="match status" value="1"/>
</dbReference>
<accession>A0A3E3K1I9</accession>
<evidence type="ECO:0000313" key="8">
    <source>
        <dbReference type="EMBL" id="RGE86452.1"/>
    </source>
</evidence>
<feature type="transmembrane region" description="Helical" evidence="6">
    <location>
        <begin position="110"/>
        <end position="128"/>
    </location>
</feature>
<feature type="transmembrane region" description="Helical" evidence="6">
    <location>
        <begin position="177"/>
        <end position="197"/>
    </location>
</feature>
<keyword evidence="3 6" id="KW-0812">Transmembrane</keyword>
<evidence type="ECO:0000256" key="2">
    <source>
        <dbReference type="ARBA" id="ARBA00022475"/>
    </source>
</evidence>
<feature type="domain" description="DUF2179" evidence="7">
    <location>
        <begin position="225"/>
        <end position="279"/>
    </location>
</feature>
<sequence length="285" mass="31193">MKKLDTKKLGMDILIDIIGGILIAIGTYNFAAMAKFPMVGFNGIALIFYHLFGLPIGTVAMLLNIPVAIVCFRILGKDFFIRSIRTIIITSVIMDVVAPMFPVYTGDRMLAAICTGVFSGLGYAMIYMRNTSTGGSDFIMLSIKALNPHLSLGKISFALEALVVLLGTLLVSRDIDSLIYGMVISFLLSAVVDKMMYGIDAGKMSLIVTDFPKEVAERIDQEVGRGCTFLKAEGSYSRVERDVVLCACNNKEMYGIRKIVKEIDPKAFIIIVESNEVLGEGFKAH</sequence>
<feature type="transmembrane region" description="Helical" evidence="6">
    <location>
        <begin position="46"/>
        <end position="72"/>
    </location>
</feature>
<dbReference type="InterPro" id="IPR051461">
    <property type="entry name" value="UPF0750_membrane"/>
</dbReference>
<evidence type="ECO:0000259" key="7">
    <source>
        <dbReference type="Pfam" id="PF10035"/>
    </source>
</evidence>
<evidence type="ECO:0000256" key="5">
    <source>
        <dbReference type="ARBA" id="ARBA00023136"/>
    </source>
</evidence>
<dbReference type="Proteomes" id="UP000261080">
    <property type="component" value="Unassembled WGS sequence"/>
</dbReference>
<dbReference type="PANTHER" id="PTHR33545:SF5">
    <property type="entry name" value="UPF0750 MEMBRANE PROTEIN YITT"/>
    <property type="match status" value="1"/>
</dbReference>
<dbReference type="Gene3D" id="3.30.70.120">
    <property type="match status" value="1"/>
</dbReference>
<dbReference type="InterPro" id="IPR003740">
    <property type="entry name" value="YitT"/>
</dbReference>
<gene>
    <name evidence="8" type="ORF">DW016_10355</name>
</gene>
<keyword evidence="5 6" id="KW-0472">Membrane</keyword>
<dbReference type="PANTHER" id="PTHR33545">
    <property type="entry name" value="UPF0750 MEMBRANE PROTEIN YITT-RELATED"/>
    <property type="match status" value="1"/>
</dbReference>
<keyword evidence="2" id="KW-1003">Cell membrane</keyword>
<dbReference type="Pfam" id="PF02588">
    <property type="entry name" value="YitT_membrane"/>
    <property type="match status" value="1"/>
</dbReference>
<dbReference type="InterPro" id="IPR015867">
    <property type="entry name" value="N-reg_PII/ATP_PRibTrfase_C"/>
</dbReference>
<protein>
    <submittedName>
        <fullName evidence="8">YitT family protein</fullName>
    </submittedName>
</protein>
<keyword evidence="9" id="KW-1185">Reference proteome</keyword>
<evidence type="ECO:0000313" key="9">
    <source>
        <dbReference type="Proteomes" id="UP000261080"/>
    </source>
</evidence>
<organism evidence="8 9">
    <name type="scientific">Sellimonas intestinalis</name>
    <dbReference type="NCBI Taxonomy" id="1653434"/>
    <lineage>
        <taxon>Bacteria</taxon>
        <taxon>Bacillati</taxon>
        <taxon>Bacillota</taxon>
        <taxon>Clostridia</taxon>
        <taxon>Lachnospirales</taxon>
        <taxon>Lachnospiraceae</taxon>
        <taxon>Sellimonas</taxon>
    </lineage>
</organism>
<dbReference type="EMBL" id="QVLX01000005">
    <property type="protein sequence ID" value="RGE86452.1"/>
    <property type="molecule type" value="Genomic_DNA"/>
</dbReference>
<dbReference type="Pfam" id="PF10035">
    <property type="entry name" value="DUF2179"/>
    <property type="match status" value="1"/>
</dbReference>
<keyword evidence="4 6" id="KW-1133">Transmembrane helix</keyword>
<comment type="subcellular location">
    <subcellularLocation>
        <location evidence="1">Cell membrane</location>
        <topology evidence="1">Multi-pass membrane protein</topology>
    </subcellularLocation>
</comment>
<reference evidence="8 9" key="1">
    <citation type="submission" date="2018-08" db="EMBL/GenBank/DDBJ databases">
        <title>A genome reference for cultivated species of the human gut microbiota.</title>
        <authorList>
            <person name="Zou Y."/>
            <person name="Xue W."/>
            <person name="Luo G."/>
        </authorList>
    </citation>
    <scope>NUCLEOTIDE SEQUENCE [LARGE SCALE GENOMIC DNA]</scope>
    <source>
        <strain evidence="8 9">AF37-2AT</strain>
    </source>
</reference>
<evidence type="ECO:0000256" key="3">
    <source>
        <dbReference type="ARBA" id="ARBA00022692"/>
    </source>
</evidence>
<dbReference type="InterPro" id="IPR019264">
    <property type="entry name" value="DUF2179"/>
</dbReference>
<dbReference type="OrthoDB" id="3180973at2"/>
<comment type="caution">
    <text evidence="8">The sequence shown here is derived from an EMBL/GenBank/DDBJ whole genome shotgun (WGS) entry which is preliminary data.</text>
</comment>
<dbReference type="RefSeq" id="WP_024733004.1">
    <property type="nucleotide sequence ID" value="NZ_BAABYU010000001.1"/>
</dbReference>
<evidence type="ECO:0000256" key="6">
    <source>
        <dbReference type="SAM" id="Phobius"/>
    </source>
</evidence>